<reference evidence="7 8" key="1">
    <citation type="submission" date="2016-12" db="EMBL/GenBank/DDBJ databases">
        <title>The whole genome sequencing and assembly of Bacillus cohnii DSM 6307T strain.</title>
        <authorList>
            <person name="Lee Y.-J."/>
            <person name="Yi H."/>
            <person name="Bahn Y.-S."/>
            <person name="Kim J.F."/>
            <person name="Lee D.-W."/>
        </authorList>
    </citation>
    <scope>NUCLEOTIDE SEQUENCE [LARGE SCALE GENOMIC DNA]</scope>
    <source>
        <strain evidence="7 8">DSM 6307</strain>
    </source>
</reference>
<proteinExistence type="inferred from homology"/>
<keyword evidence="3" id="KW-0731">Sigma factor</keyword>
<evidence type="ECO:0000313" key="8">
    <source>
        <dbReference type="Proteomes" id="UP000215224"/>
    </source>
</evidence>
<evidence type="ECO:0000256" key="4">
    <source>
        <dbReference type="ARBA" id="ARBA00023163"/>
    </source>
</evidence>
<feature type="domain" description="RNA polymerase sigma-70 region 2" evidence="5">
    <location>
        <begin position="23"/>
        <end position="85"/>
    </location>
</feature>
<evidence type="ECO:0000259" key="6">
    <source>
        <dbReference type="Pfam" id="PF08281"/>
    </source>
</evidence>
<protein>
    <submittedName>
        <fullName evidence="7">Uncharacterized protein</fullName>
    </submittedName>
</protein>
<dbReference type="GO" id="GO:0003677">
    <property type="term" value="F:DNA binding"/>
    <property type="evidence" value="ECO:0007669"/>
    <property type="project" value="InterPro"/>
</dbReference>
<dbReference type="InterPro" id="IPR007627">
    <property type="entry name" value="RNA_pol_sigma70_r2"/>
</dbReference>
<dbReference type="Pfam" id="PF04542">
    <property type="entry name" value="Sigma70_r2"/>
    <property type="match status" value="1"/>
</dbReference>
<accession>A0A223KUZ3</accession>
<feature type="domain" description="RNA polymerase sigma factor 70 region 4 type 2" evidence="6">
    <location>
        <begin position="121"/>
        <end position="165"/>
    </location>
</feature>
<dbReference type="InterPro" id="IPR014284">
    <property type="entry name" value="RNA_pol_sigma-70_dom"/>
</dbReference>
<dbReference type="Gene3D" id="1.10.10.10">
    <property type="entry name" value="Winged helix-like DNA-binding domain superfamily/Winged helix DNA-binding domain"/>
    <property type="match status" value="1"/>
</dbReference>
<evidence type="ECO:0000256" key="2">
    <source>
        <dbReference type="ARBA" id="ARBA00023015"/>
    </source>
</evidence>
<dbReference type="PANTHER" id="PTHR43133:SF60">
    <property type="entry name" value="RNA POLYMERASE SIGMA FACTOR SIGV"/>
    <property type="match status" value="1"/>
</dbReference>
<evidence type="ECO:0000259" key="5">
    <source>
        <dbReference type="Pfam" id="PF04542"/>
    </source>
</evidence>
<dbReference type="EMBL" id="CP018866">
    <property type="protein sequence ID" value="AST93309.1"/>
    <property type="molecule type" value="Genomic_DNA"/>
</dbReference>
<comment type="similarity">
    <text evidence="1">Belongs to the sigma-70 factor family. ECF subfamily.</text>
</comment>
<gene>
    <name evidence="7" type="ORF">BC6307_19605</name>
</gene>
<evidence type="ECO:0000313" key="7">
    <source>
        <dbReference type="EMBL" id="AST93309.1"/>
    </source>
</evidence>
<dbReference type="InterPro" id="IPR013249">
    <property type="entry name" value="RNA_pol_sigma70_r4_t2"/>
</dbReference>
<dbReference type="NCBIfam" id="TIGR02937">
    <property type="entry name" value="sigma70-ECF"/>
    <property type="match status" value="1"/>
</dbReference>
<sequence>MDGEGGNPLLEEEKRRVIEEALEMYGEEVKRLIYTYVKDFDVVDDLFQEVFVKVYFHLDSFRGESELKTWIYRIAINRSKDYLRSFKYRVLQLLQPVQSEDVESKVLLKERNDEVAAFVFQLPIKYREIIILYYYRDLSVDEVATVLHISANTVKTRLVRGRERLRKMFEEGGTVDERTFRQG</sequence>
<dbReference type="InterPro" id="IPR036388">
    <property type="entry name" value="WH-like_DNA-bd_sf"/>
</dbReference>
<dbReference type="SUPFAM" id="SSF88659">
    <property type="entry name" value="Sigma3 and sigma4 domains of RNA polymerase sigma factors"/>
    <property type="match status" value="1"/>
</dbReference>
<dbReference type="GO" id="GO:0006352">
    <property type="term" value="P:DNA-templated transcription initiation"/>
    <property type="evidence" value="ECO:0007669"/>
    <property type="project" value="InterPro"/>
</dbReference>
<dbReference type="InterPro" id="IPR039425">
    <property type="entry name" value="RNA_pol_sigma-70-like"/>
</dbReference>
<dbReference type="Pfam" id="PF08281">
    <property type="entry name" value="Sigma70_r4_2"/>
    <property type="match status" value="1"/>
</dbReference>
<keyword evidence="8" id="KW-1185">Reference proteome</keyword>
<dbReference type="KEGG" id="bcoh:BC6307_19605"/>
<evidence type="ECO:0000256" key="3">
    <source>
        <dbReference type="ARBA" id="ARBA00023082"/>
    </source>
</evidence>
<evidence type="ECO:0000256" key="1">
    <source>
        <dbReference type="ARBA" id="ARBA00010641"/>
    </source>
</evidence>
<dbReference type="PANTHER" id="PTHR43133">
    <property type="entry name" value="RNA POLYMERASE ECF-TYPE SIGMA FACTO"/>
    <property type="match status" value="1"/>
</dbReference>
<dbReference type="SUPFAM" id="SSF88946">
    <property type="entry name" value="Sigma2 domain of RNA polymerase sigma factors"/>
    <property type="match status" value="1"/>
</dbReference>
<dbReference type="InterPro" id="IPR013325">
    <property type="entry name" value="RNA_pol_sigma_r2"/>
</dbReference>
<keyword evidence="4" id="KW-0804">Transcription</keyword>
<dbReference type="Gene3D" id="1.10.1740.10">
    <property type="match status" value="1"/>
</dbReference>
<organism evidence="7 8">
    <name type="scientific">Sutcliffiella cohnii</name>
    <dbReference type="NCBI Taxonomy" id="33932"/>
    <lineage>
        <taxon>Bacteria</taxon>
        <taxon>Bacillati</taxon>
        <taxon>Bacillota</taxon>
        <taxon>Bacilli</taxon>
        <taxon>Bacillales</taxon>
        <taxon>Bacillaceae</taxon>
        <taxon>Sutcliffiella</taxon>
    </lineage>
</organism>
<dbReference type="AlphaFoldDB" id="A0A223KUZ3"/>
<name>A0A223KUZ3_9BACI</name>
<dbReference type="GO" id="GO:0016987">
    <property type="term" value="F:sigma factor activity"/>
    <property type="evidence" value="ECO:0007669"/>
    <property type="project" value="UniProtKB-KW"/>
</dbReference>
<keyword evidence="2" id="KW-0805">Transcription regulation</keyword>
<dbReference type="InterPro" id="IPR013324">
    <property type="entry name" value="RNA_pol_sigma_r3/r4-like"/>
</dbReference>
<dbReference type="CDD" id="cd06171">
    <property type="entry name" value="Sigma70_r4"/>
    <property type="match status" value="1"/>
</dbReference>
<dbReference type="Proteomes" id="UP000215224">
    <property type="component" value="Chromosome"/>
</dbReference>